<gene>
    <name evidence="2" type="ORF">PLEOSDRAFT_158901</name>
</gene>
<dbReference type="Gene3D" id="3.80.10.10">
    <property type="entry name" value="Ribonuclease Inhibitor"/>
    <property type="match status" value="1"/>
</dbReference>
<feature type="compositionally biased region" description="Polar residues" evidence="1">
    <location>
        <begin position="646"/>
        <end position="656"/>
    </location>
</feature>
<feature type="compositionally biased region" description="Pro residues" evidence="1">
    <location>
        <begin position="918"/>
        <end position="950"/>
    </location>
</feature>
<dbReference type="OrthoDB" id="2800708at2759"/>
<evidence type="ECO:0000313" key="2">
    <source>
        <dbReference type="EMBL" id="KDQ27164.1"/>
    </source>
</evidence>
<feature type="compositionally biased region" description="Polar residues" evidence="1">
    <location>
        <begin position="1030"/>
        <end position="1043"/>
    </location>
</feature>
<feature type="compositionally biased region" description="Low complexity" evidence="1">
    <location>
        <begin position="1093"/>
        <end position="1102"/>
    </location>
</feature>
<feature type="compositionally biased region" description="Pro residues" evidence="1">
    <location>
        <begin position="1004"/>
        <end position="1017"/>
    </location>
</feature>
<feature type="compositionally biased region" description="Low complexity" evidence="1">
    <location>
        <begin position="907"/>
        <end position="917"/>
    </location>
</feature>
<dbReference type="AlphaFoldDB" id="A0A067NH15"/>
<feature type="compositionally biased region" description="Basic and acidic residues" evidence="1">
    <location>
        <begin position="851"/>
        <end position="862"/>
    </location>
</feature>
<dbReference type="InParanoid" id="A0A067NH15"/>
<feature type="compositionally biased region" description="Low complexity" evidence="1">
    <location>
        <begin position="1120"/>
        <end position="1130"/>
    </location>
</feature>
<evidence type="ECO:0000256" key="1">
    <source>
        <dbReference type="SAM" id="MobiDB-lite"/>
    </source>
</evidence>
<feature type="compositionally biased region" description="Pro residues" evidence="1">
    <location>
        <begin position="888"/>
        <end position="906"/>
    </location>
</feature>
<feature type="region of interest" description="Disordered" evidence="1">
    <location>
        <begin position="835"/>
        <end position="1144"/>
    </location>
</feature>
<dbReference type="SUPFAM" id="SSF52047">
    <property type="entry name" value="RNI-like"/>
    <property type="match status" value="1"/>
</dbReference>
<name>A0A067NH15_PLEO1</name>
<dbReference type="STRING" id="1137138.A0A067NH15"/>
<feature type="compositionally biased region" description="Low complexity" evidence="1">
    <location>
        <begin position="629"/>
        <end position="645"/>
    </location>
</feature>
<dbReference type="InterPro" id="IPR032675">
    <property type="entry name" value="LRR_dom_sf"/>
</dbReference>
<reference evidence="3" key="1">
    <citation type="journal article" date="2014" name="Proc. Natl. Acad. Sci. U.S.A.">
        <title>Extensive sampling of basidiomycete genomes demonstrates inadequacy of the white-rot/brown-rot paradigm for wood decay fungi.</title>
        <authorList>
            <person name="Riley R."/>
            <person name="Salamov A.A."/>
            <person name="Brown D.W."/>
            <person name="Nagy L.G."/>
            <person name="Floudas D."/>
            <person name="Held B.W."/>
            <person name="Levasseur A."/>
            <person name="Lombard V."/>
            <person name="Morin E."/>
            <person name="Otillar R."/>
            <person name="Lindquist E.A."/>
            <person name="Sun H."/>
            <person name="LaButti K.M."/>
            <person name="Schmutz J."/>
            <person name="Jabbour D."/>
            <person name="Luo H."/>
            <person name="Baker S.E."/>
            <person name="Pisabarro A.G."/>
            <person name="Walton J.D."/>
            <person name="Blanchette R.A."/>
            <person name="Henrissat B."/>
            <person name="Martin F."/>
            <person name="Cullen D."/>
            <person name="Hibbett D.S."/>
            <person name="Grigoriev I.V."/>
        </authorList>
    </citation>
    <scope>NUCLEOTIDE SEQUENCE [LARGE SCALE GENOMIC DNA]</scope>
    <source>
        <strain evidence="3">PC15</strain>
    </source>
</reference>
<sequence>MHGLPPEISIAIVDGLDVTQPNDRKTLHSLLFVSKQVNVFALRTLYQDISFLNRSSYDQFLRQLCLFSRDIESNPGLRFTTAFSCRLVLRNRDGEAMIRFKEVIRTIDSIIPFLVNVRRMSISVDDGFAYPRALRSLPPSAPLTHLEIGKCGMCSEDFQQFLASRPTLECLSMYSLRSGSARAVERSRLTIDALPRLLSLRIDAEDMEFFENPLTSLVNLACDVRYISQMDSASIVRRMAPFASVTACRLSGAHFVDISPILAGLPHLEYLWVGQTALIQQSTNSSPLSATKLQYLRCCVYSEATEAFGRRMFDFVKTLVIVDVASLPLQSTIRMCHGNYLRPVPEEWTGWWEHAKHAVELADAKDAAAGDAQRELYLAEISHVRTRLLTTLDALDALQTQHAQELQTLTEEYIKYLRQANVYKRLWREAEAEKADMRDAVGKLVEKVEQCNDYSQWPYSRLRVASYAAPAFHPSSPSPMPSLPSTTSPSAYPILYEASLIGALRRDLHAEKSAHEDTRHRLTLHISTLEAQLAFREAELEGCAARIGSELAIADRRCRDCQRLLKADAPVHQQSADMNKPRGVPNGSHHYDYNAPDTVLRVLDAARAKSRSLEQDIEDITAKLERSRLSASTSNNTANASLRASMSESKAVQTDPTRPERFHTPAVGDVFEDTLRVIEEKLRRSLLDADPGNGGVQNIGIQQPSVAGAAGLHPGEEETDEDATLRPTPLLPVPHVPAGAAVSTAPAVLLPAIPTIITPTLPPPSTPIAVSPASPALNGVNTGLEDELPADTDTEVGGARLVKKFEREVEALGRGVDALRQESGALLNGLRVVDTCHSPMGSPSQPHGQPHQHEHEQEKRVSTDLLDPDDDYGEISMELATPLNPTVTLPPFPPLPPSPSLPPPSPHTALLASLPPLLFSPPPARLPTSPPSASPSPVPSISPSPPPISPPNTAIRATLTGTAPSPVSPSIPSPSERTPNPLISLTTSAPHPPPALSTSTSPLLPSPPHPSPPPQPTPTQQRMVPPVTSVFRSPSIEQSPNHSTELDDLQDRHLSCLSGLPGLPPIPPIRRDLDLDYPYAPHREDSSSRSRSRSVSPLRLSPHLASAASVTSPVADVLRSPPASSALLSPAPGPSPVNVSLPPYADTGYTFQHFQRVEAELRGVREALEADEAERVALQGVLDGLAQEVVNEMFGGDGTGERG</sequence>
<dbReference type="EMBL" id="KL198009">
    <property type="protein sequence ID" value="KDQ27164.1"/>
    <property type="molecule type" value="Genomic_DNA"/>
</dbReference>
<proteinExistence type="predicted"/>
<protein>
    <submittedName>
        <fullName evidence="2">Uncharacterized protein</fullName>
    </submittedName>
</protein>
<evidence type="ECO:0000313" key="3">
    <source>
        <dbReference type="Proteomes" id="UP000027073"/>
    </source>
</evidence>
<dbReference type="VEuPathDB" id="FungiDB:PLEOSDRAFT_158901"/>
<feature type="region of interest" description="Disordered" evidence="1">
    <location>
        <begin position="628"/>
        <end position="664"/>
    </location>
</feature>
<dbReference type="Proteomes" id="UP000027073">
    <property type="component" value="Unassembled WGS sequence"/>
</dbReference>
<organism evidence="2 3">
    <name type="scientific">Pleurotus ostreatus (strain PC15)</name>
    <name type="common">Oyster mushroom</name>
    <dbReference type="NCBI Taxonomy" id="1137138"/>
    <lineage>
        <taxon>Eukaryota</taxon>
        <taxon>Fungi</taxon>
        <taxon>Dikarya</taxon>
        <taxon>Basidiomycota</taxon>
        <taxon>Agaricomycotina</taxon>
        <taxon>Agaricomycetes</taxon>
        <taxon>Agaricomycetidae</taxon>
        <taxon>Agaricales</taxon>
        <taxon>Pleurotineae</taxon>
        <taxon>Pleurotaceae</taxon>
        <taxon>Pleurotus</taxon>
    </lineage>
</organism>
<accession>A0A067NH15</accession>
<dbReference type="HOGENOM" id="CLU_270527_0_0_1"/>